<feature type="transmembrane region" description="Helical" evidence="8">
    <location>
        <begin position="46"/>
        <end position="70"/>
    </location>
</feature>
<comment type="similarity">
    <text evidence="2">Belongs to the ZIP transporter (TC 2.A.5) family.</text>
</comment>
<dbReference type="RefSeq" id="WP_097120186.1">
    <property type="nucleotide sequence ID" value="NZ_OCND01000001.1"/>
</dbReference>
<evidence type="ECO:0000313" key="10">
    <source>
        <dbReference type="Proteomes" id="UP000219374"/>
    </source>
</evidence>
<protein>
    <submittedName>
        <fullName evidence="9">Zinc transporter, ZIP family</fullName>
    </submittedName>
</protein>
<dbReference type="PROSITE" id="PS51257">
    <property type="entry name" value="PROKAR_LIPOPROTEIN"/>
    <property type="match status" value="1"/>
</dbReference>
<dbReference type="PANTHER" id="PTHR11040">
    <property type="entry name" value="ZINC/IRON TRANSPORTER"/>
    <property type="match status" value="1"/>
</dbReference>
<evidence type="ECO:0000256" key="4">
    <source>
        <dbReference type="ARBA" id="ARBA00022692"/>
    </source>
</evidence>
<feature type="transmembrane region" description="Helical" evidence="8">
    <location>
        <begin position="82"/>
        <end position="103"/>
    </location>
</feature>
<organism evidence="9 10">
    <name type="scientific">Pseudoxanthomonas wuyuanensis</name>
    <dbReference type="NCBI Taxonomy" id="1073196"/>
    <lineage>
        <taxon>Bacteria</taxon>
        <taxon>Pseudomonadati</taxon>
        <taxon>Pseudomonadota</taxon>
        <taxon>Gammaproteobacteria</taxon>
        <taxon>Lysobacterales</taxon>
        <taxon>Lysobacteraceae</taxon>
        <taxon>Pseudoxanthomonas</taxon>
    </lineage>
</organism>
<feature type="transmembrane region" description="Helical" evidence="8">
    <location>
        <begin position="243"/>
        <end position="264"/>
    </location>
</feature>
<evidence type="ECO:0000256" key="6">
    <source>
        <dbReference type="ARBA" id="ARBA00022989"/>
    </source>
</evidence>
<keyword evidence="6 8" id="KW-1133">Transmembrane helix</keyword>
<keyword evidence="3" id="KW-1003">Cell membrane</keyword>
<feature type="transmembrane region" description="Helical" evidence="8">
    <location>
        <begin position="186"/>
        <end position="208"/>
    </location>
</feature>
<name>A0A286CX63_9GAMM</name>
<accession>A0A286CX63</accession>
<feature type="transmembrane region" description="Helical" evidence="8">
    <location>
        <begin position="15"/>
        <end position="34"/>
    </location>
</feature>
<evidence type="ECO:0000256" key="2">
    <source>
        <dbReference type="ARBA" id="ARBA00006939"/>
    </source>
</evidence>
<dbReference type="PANTHER" id="PTHR11040:SF211">
    <property type="entry name" value="ZINC TRANSPORTER ZIP11"/>
    <property type="match status" value="1"/>
</dbReference>
<keyword evidence="7 8" id="KW-0472">Membrane</keyword>
<evidence type="ECO:0000256" key="5">
    <source>
        <dbReference type="ARBA" id="ARBA00022833"/>
    </source>
</evidence>
<comment type="subcellular location">
    <subcellularLocation>
        <location evidence="1">Cell membrane</location>
        <topology evidence="1">Multi-pass membrane protein</topology>
    </subcellularLocation>
</comment>
<evidence type="ECO:0000256" key="1">
    <source>
        <dbReference type="ARBA" id="ARBA00004651"/>
    </source>
</evidence>
<keyword evidence="10" id="KW-1185">Reference proteome</keyword>
<evidence type="ECO:0000256" key="8">
    <source>
        <dbReference type="SAM" id="Phobius"/>
    </source>
</evidence>
<keyword evidence="4 8" id="KW-0812">Transmembrane</keyword>
<feature type="transmembrane region" description="Helical" evidence="8">
    <location>
        <begin position="215"/>
        <end position="237"/>
    </location>
</feature>
<evidence type="ECO:0000313" key="9">
    <source>
        <dbReference type="EMBL" id="SOD50987.1"/>
    </source>
</evidence>
<feature type="transmembrane region" description="Helical" evidence="8">
    <location>
        <begin position="271"/>
        <end position="290"/>
    </location>
</feature>
<evidence type="ECO:0000256" key="3">
    <source>
        <dbReference type="ARBA" id="ARBA00022475"/>
    </source>
</evidence>
<dbReference type="InterPro" id="IPR003689">
    <property type="entry name" value="ZIP"/>
</dbReference>
<dbReference type="GO" id="GO:0005886">
    <property type="term" value="C:plasma membrane"/>
    <property type="evidence" value="ECO:0007669"/>
    <property type="project" value="UniProtKB-SubCell"/>
</dbReference>
<dbReference type="EMBL" id="OCND01000001">
    <property type="protein sequence ID" value="SOD50987.1"/>
    <property type="molecule type" value="Genomic_DNA"/>
</dbReference>
<reference evidence="9 10" key="1">
    <citation type="submission" date="2017-09" db="EMBL/GenBank/DDBJ databases">
        <authorList>
            <person name="Ehlers B."/>
            <person name="Leendertz F.H."/>
        </authorList>
    </citation>
    <scope>NUCLEOTIDE SEQUENCE [LARGE SCALE GENOMIC DNA]</scope>
    <source>
        <strain evidence="9 10">CGMCC 1.10978</strain>
    </source>
</reference>
<dbReference type="OrthoDB" id="9787346at2"/>
<feature type="transmembrane region" description="Helical" evidence="8">
    <location>
        <begin position="154"/>
        <end position="174"/>
    </location>
</feature>
<dbReference type="GO" id="GO:0005385">
    <property type="term" value="F:zinc ion transmembrane transporter activity"/>
    <property type="evidence" value="ECO:0007669"/>
    <property type="project" value="TreeGrafter"/>
</dbReference>
<dbReference type="AlphaFoldDB" id="A0A286CX63"/>
<feature type="transmembrane region" description="Helical" evidence="8">
    <location>
        <begin position="115"/>
        <end position="134"/>
    </location>
</feature>
<dbReference type="Pfam" id="PF02535">
    <property type="entry name" value="Zip"/>
    <property type="match status" value="1"/>
</dbReference>
<keyword evidence="5" id="KW-0862">Zinc</keyword>
<dbReference type="Proteomes" id="UP000219374">
    <property type="component" value="Unassembled WGS sequence"/>
</dbReference>
<evidence type="ECO:0000256" key="7">
    <source>
        <dbReference type="ARBA" id="ARBA00023136"/>
    </source>
</evidence>
<sequence>MNRVLQPFASTRPAAAWPFITGSLLVALACLWLLQWTAAPRLQESGVWMGLRGGALCGLATAIGALPVLVVRSIPQRLADALLGFGAGVMLAACAFSLVLPGLEAARAMGHSAWGAGWLVSAGLMLGALALLGLDKTLVDEPLDAQRALVPSRLVVFVLAIVLHNIPEGMAVGVAAGGRLPEAPGLAMGIALQDLPEGLVVALVLAGAGMGRAKAVFIGVLSGVVEPMAAVLSAAAMTISSVLLPWGLAFAAGAMLIAVAHSVIPESGRHGHGIIASAGLAIGFCLMMMLDTALA</sequence>
<gene>
    <name evidence="9" type="ORF">SAMN06296416_101393</name>
</gene>
<proteinExistence type="inferred from homology"/>